<dbReference type="AlphaFoldDB" id="A0AAW1L4J2"/>
<keyword evidence="3" id="KW-1185">Reference proteome</keyword>
<dbReference type="Proteomes" id="UP001458880">
    <property type="component" value="Unassembled WGS sequence"/>
</dbReference>
<feature type="domain" description="YqaJ viral recombinase" evidence="1">
    <location>
        <begin position="16"/>
        <end position="86"/>
    </location>
</feature>
<dbReference type="InterPro" id="IPR011604">
    <property type="entry name" value="PDDEXK-like_dom_sf"/>
</dbReference>
<sequence>MRSTTSRAKRVEHHLYSNFFGNTATKYGVENEGVAIKDFEEIYNVAVNTCGFFIHSSHPYLIGASPDGLTGNDGIIEIKCPLKCNNYHPTH</sequence>
<protein>
    <submittedName>
        <fullName evidence="2">YqaJ-like viral recombinase domain</fullName>
    </submittedName>
</protein>
<organism evidence="2 3">
    <name type="scientific">Popillia japonica</name>
    <name type="common">Japanese beetle</name>
    <dbReference type="NCBI Taxonomy" id="7064"/>
    <lineage>
        <taxon>Eukaryota</taxon>
        <taxon>Metazoa</taxon>
        <taxon>Ecdysozoa</taxon>
        <taxon>Arthropoda</taxon>
        <taxon>Hexapoda</taxon>
        <taxon>Insecta</taxon>
        <taxon>Pterygota</taxon>
        <taxon>Neoptera</taxon>
        <taxon>Endopterygota</taxon>
        <taxon>Coleoptera</taxon>
        <taxon>Polyphaga</taxon>
        <taxon>Scarabaeiformia</taxon>
        <taxon>Scarabaeidae</taxon>
        <taxon>Rutelinae</taxon>
        <taxon>Popillia</taxon>
    </lineage>
</organism>
<dbReference type="EMBL" id="JASPKY010000172">
    <property type="protein sequence ID" value="KAK9728160.1"/>
    <property type="molecule type" value="Genomic_DNA"/>
</dbReference>
<reference evidence="2 3" key="1">
    <citation type="journal article" date="2024" name="BMC Genomics">
        <title>De novo assembly and annotation of Popillia japonica's genome with initial clues to its potential as an invasive pest.</title>
        <authorList>
            <person name="Cucini C."/>
            <person name="Boschi S."/>
            <person name="Funari R."/>
            <person name="Cardaioli E."/>
            <person name="Iannotti N."/>
            <person name="Marturano G."/>
            <person name="Paoli F."/>
            <person name="Bruttini M."/>
            <person name="Carapelli A."/>
            <person name="Frati F."/>
            <person name="Nardi F."/>
        </authorList>
    </citation>
    <scope>NUCLEOTIDE SEQUENCE [LARGE SCALE GENOMIC DNA]</scope>
    <source>
        <strain evidence="2">DMR45628</strain>
    </source>
</reference>
<name>A0AAW1L4J2_POPJA</name>
<comment type="caution">
    <text evidence="2">The sequence shown here is derived from an EMBL/GenBank/DDBJ whole genome shotgun (WGS) entry which is preliminary data.</text>
</comment>
<dbReference type="PANTHER" id="PTHR46609:SF8">
    <property type="entry name" value="YQAJ VIRAL RECOMBINASE DOMAIN-CONTAINING PROTEIN"/>
    <property type="match status" value="1"/>
</dbReference>
<dbReference type="PANTHER" id="PTHR46609">
    <property type="entry name" value="EXONUCLEASE, PHAGE-TYPE/RECB, C-TERMINAL DOMAIN-CONTAINING PROTEIN"/>
    <property type="match status" value="1"/>
</dbReference>
<evidence type="ECO:0000313" key="2">
    <source>
        <dbReference type="EMBL" id="KAK9728160.1"/>
    </source>
</evidence>
<accession>A0AAW1L4J2</accession>
<dbReference type="Pfam" id="PF09588">
    <property type="entry name" value="YqaJ"/>
    <property type="match status" value="1"/>
</dbReference>
<evidence type="ECO:0000259" key="1">
    <source>
        <dbReference type="Pfam" id="PF09588"/>
    </source>
</evidence>
<dbReference type="InterPro" id="IPR019080">
    <property type="entry name" value="YqaJ_viral_recombinase"/>
</dbReference>
<proteinExistence type="predicted"/>
<dbReference type="GO" id="GO:0006281">
    <property type="term" value="P:DNA repair"/>
    <property type="evidence" value="ECO:0007669"/>
    <property type="project" value="UniProtKB-ARBA"/>
</dbReference>
<dbReference type="InterPro" id="IPR011335">
    <property type="entry name" value="Restrct_endonuc-II-like"/>
</dbReference>
<gene>
    <name evidence="2" type="ORF">QE152_g18113</name>
</gene>
<dbReference type="SUPFAM" id="SSF52980">
    <property type="entry name" value="Restriction endonuclease-like"/>
    <property type="match status" value="1"/>
</dbReference>
<dbReference type="Gene3D" id="3.90.320.10">
    <property type="match status" value="1"/>
</dbReference>
<dbReference type="InterPro" id="IPR051703">
    <property type="entry name" value="NF-kappa-B_Signaling_Reg"/>
</dbReference>
<evidence type="ECO:0000313" key="3">
    <source>
        <dbReference type="Proteomes" id="UP001458880"/>
    </source>
</evidence>
<dbReference type="CDD" id="cd22343">
    <property type="entry name" value="PDDEXK_lambda_exonuclease-like"/>
    <property type="match status" value="1"/>
</dbReference>